<dbReference type="PANTHER" id="PTHR42847">
    <property type="entry name" value="ALKANESULFONATE MONOOXYGENASE"/>
    <property type="match status" value="1"/>
</dbReference>
<dbReference type="Pfam" id="PF00296">
    <property type="entry name" value="Bac_luciferase"/>
    <property type="match status" value="1"/>
</dbReference>
<dbReference type="EMBL" id="JACCFK010000001">
    <property type="protein sequence ID" value="NYI88847.1"/>
    <property type="molecule type" value="Genomic_DNA"/>
</dbReference>
<dbReference type="GO" id="GO:0008726">
    <property type="term" value="F:alkanesulfonate monooxygenase activity"/>
    <property type="evidence" value="ECO:0007669"/>
    <property type="project" value="TreeGrafter"/>
</dbReference>
<reference evidence="6 7" key="1">
    <citation type="submission" date="2020-07" db="EMBL/GenBank/DDBJ databases">
        <title>Sequencing the genomes of 1000 actinobacteria strains.</title>
        <authorList>
            <person name="Klenk H.-P."/>
        </authorList>
    </citation>
    <scope>NUCLEOTIDE SEQUENCE [LARGE SCALE GENOMIC DNA]</scope>
    <source>
        <strain evidence="6 7">DSM 104006</strain>
    </source>
</reference>
<keyword evidence="4" id="KW-0503">Monooxygenase</keyword>
<gene>
    <name evidence="6" type="ORF">HNR02_002170</name>
</gene>
<keyword evidence="7" id="KW-1185">Reference proteome</keyword>
<evidence type="ECO:0000259" key="5">
    <source>
        <dbReference type="Pfam" id="PF00296"/>
    </source>
</evidence>
<comment type="caution">
    <text evidence="6">The sequence shown here is derived from an EMBL/GenBank/DDBJ whole genome shotgun (WGS) entry which is preliminary data.</text>
</comment>
<dbReference type="NCBIfam" id="TIGR03619">
    <property type="entry name" value="F420_Rv2161c"/>
    <property type="match status" value="1"/>
</dbReference>
<feature type="domain" description="Luciferase-like" evidence="5">
    <location>
        <begin position="19"/>
        <end position="265"/>
    </location>
</feature>
<name>A0A853B202_9PSEU</name>
<sequence length="280" mass="29927">MKHGIAAFVTDASTSPVVLAKEVEDRGFESLWLPEHSHLPRAGGADSPEVYAHLYDQFIALAAAATVTTRLNLATGVSLIAQRDPIYTAKQVASLDHLSRGRVLLGVGAGSNRTEMVHHGVDPVTRMARLAEHVKAMKALWDDTPAGFTGKFTGFAESISYPKPARKPHPPVLVGGMGPGVEDRVLDFGDAWLPIRVPRQEAGRFKVRVAALQRKAAECGRAPIPVTLMEAESGPAAIEAYRDAGIERVVHLIRDTHQSALLKRLDALAAATEGGASDDA</sequence>
<keyword evidence="3" id="KW-0560">Oxidoreductase</keyword>
<dbReference type="Proteomes" id="UP000549616">
    <property type="component" value="Unassembled WGS sequence"/>
</dbReference>
<dbReference type="InterPro" id="IPR050172">
    <property type="entry name" value="SsuD_RutA_monooxygenase"/>
</dbReference>
<dbReference type="InterPro" id="IPR019921">
    <property type="entry name" value="Lucif-like_OxRdtase_Rv2161c"/>
</dbReference>
<dbReference type="PANTHER" id="PTHR42847:SF4">
    <property type="entry name" value="ALKANESULFONATE MONOOXYGENASE-RELATED"/>
    <property type="match status" value="1"/>
</dbReference>
<evidence type="ECO:0000256" key="1">
    <source>
        <dbReference type="ARBA" id="ARBA00022630"/>
    </source>
</evidence>
<organism evidence="6 7">
    <name type="scientific">Amycolatopsis endophytica</name>
    <dbReference type="NCBI Taxonomy" id="860233"/>
    <lineage>
        <taxon>Bacteria</taxon>
        <taxon>Bacillati</taxon>
        <taxon>Actinomycetota</taxon>
        <taxon>Actinomycetes</taxon>
        <taxon>Pseudonocardiales</taxon>
        <taxon>Pseudonocardiaceae</taxon>
        <taxon>Amycolatopsis</taxon>
    </lineage>
</organism>
<keyword evidence="2" id="KW-0288">FMN</keyword>
<dbReference type="InterPro" id="IPR011251">
    <property type="entry name" value="Luciferase-like_dom"/>
</dbReference>
<evidence type="ECO:0000256" key="4">
    <source>
        <dbReference type="ARBA" id="ARBA00023033"/>
    </source>
</evidence>
<evidence type="ECO:0000313" key="6">
    <source>
        <dbReference type="EMBL" id="NYI88847.1"/>
    </source>
</evidence>
<dbReference type="GO" id="GO:0046306">
    <property type="term" value="P:alkanesulfonate catabolic process"/>
    <property type="evidence" value="ECO:0007669"/>
    <property type="project" value="TreeGrafter"/>
</dbReference>
<accession>A0A853B202</accession>
<dbReference type="SUPFAM" id="SSF51679">
    <property type="entry name" value="Bacterial luciferase-like"/>
    <property type="match status" value="1"/>
</dbReference>
<dbReference type="RefSeq" id="WP_179773026.1">
    <property type="nucleotide sequence ID" value="NZ_JACCFK010000001.1"/>
</dbReference>
<dbReference type="InterPro" id="IPR036661">
    <property type="entry name" value="Luciferase-like_sf"/>
</dbReference>
<dbReference type="AlphaFoldDB" id="A0A853B202"/>
<protein>
    <submittedName>
        <fullName evidence="6">Putative F420-dependent oxidoreductase</fullName>
    </submittedName>
</protein>
<evidence type="ECO:0000313" key="7">
    <source>
        <dbReference type="Proteomes" id="UP000549616"/>
    </source>
</evidence>
<dbReference type="Gene3D" id="3.20.20.30">
    <property type="entry name" value="Luciferase-like domain"/>
    <property type="match status" value="1"/>
</dbReference>
<evidence type="ECO:0000256" key="3">
    <source>
        <dbReference type="ARBA" id="ARBA00023002"/>
    </source>
</evidence>
<proteinExistence type="predicted"/>
<evidence type="ECO:0000256" key="2">
    <source>
        <dbReference type="ARBA" id="ARBA00022643"/>
    </source>
</evidence>
<keyword evidence="1" id="KW-0285">Flavoprotein</keyword>